<protein>
    <submittedName>
        <fullName evidence="1">Uncharacterized protein</fullName>
    </submittedName>
</protein>
<keyword evidence="2" id="KW-1185">Reference proteome</keyword>
<proteinExistence type="predicted"/>
<name>A0ABY7EFI5_MYAAR</name>
<sequence>MTTCMRQLRCFSDNDLARAFGSDETLSCYTLSKHRYYTACYFQAEHVDGNEWTKGSHVFTPLITLEVT</sequence>
<organism evidence="1 2">
    <name type="scientific">Mya arenaria</name>
    <name type="common">Soft-shell clam</name>
    <dbReference type="NCBI Taxonomy" id="6604"/>
    <lineage>
        <taxon>Eukaryota</taxon>
        <taxon>Metazoa</taxon>
        <taxon>Spiralia</taxon>
        <taxon>Lophotrochozoa</taxon>
        <taxon>Mollusca</taxon>
        <taxon>Bivalvia</taxon>
        <taxon>Autobranchia</taxon>
        <taxon>Heteroconchia</taxon>
        <taxon>Euheterodonta</taxon>
        <taxon>Imparidentia</taxon>
        <taxon>Neoheterodontei</taxon>
        <taxon>Myida</taxon>
        <taxon>Myoidea</taxon>
        <taxon>Myidae</taxon>
        <taxon>Mya</taxon>
    </lineage>
</organism>
<gene>
    <name evidence="1" type="ORF">MAR_017406</name>
</gene>
<accession>A0ABY7EFI5</accession>
<reference evidence="1" key="1">
    <citation type="submission" date="2022-11" db="EMBL/GenBank/DDBJ databases">
        <title>Centuries of genome instability and evolution in soft-shell clam transmissible cancer (bioRxiv).</title>
        <authorList>
            <person name="Hart S.F.M."/>
            <person name="Yonemitsu M.A."/>
            <person name="Giersch R.M."/>
            <person name="Beal B.F."/>
            <person name="Arriagada G."/>
            <person name="Davis B.W."/>
            <person name="Ostrander E.A."/>
            <person name="Goff S.P."/>
            <person name="Metzger M.J."/>
        </authorList>
    </citation>
    <scope>NUCLEOTIDE SEQUENCE</scope>
    <source>
        <strain evidence="1">MELC-2E11</strain>
        <tissue evidence="1">Siphon/mantle</tissue>
    </source>
</reference>
<dbReference type="Proteomes" id="UP001164746">
    <property type="component" value="Chromosome 6"/>
</dbReference>
<dbReference type="EMBL" id="CP111017">
    <property type="protein sequence ID" value="WAR07448.1"/>
    <property type="molecule type" value="Genomic_DNA"/>
</dbReference>
<evidence type="ECO:0000313" key="1">
    <source>
        <dbReference type="EMBL" id="WAR07448.1"/>
    </source>
</evidence>
<evidence type="ECO:0000313" key="2">
    <source>
        <dbReference type="Proteomes" id="UP001164746"/>
    </source>
</evidence>